<sequence length="94" mass="10659">MRCGIYYKSKFGFSSFGSVFNTITRDYFDSMEIAMPSDSDSDELIEITNKLSTIDDKLQTEQAYLQKLQQIKAGLMANLLSGKKEVTVDEEPEN</sequence>
<evidence type="ECO:0000313" key="3">
    <source>
        <dbReference type="EMBL" id="SPD73264.1"/>
    </source>
</evidence>
<dbReference type="EMBL" id="OJIN01000087">
    <property type="protein sequence ID" value="SPD73264.1"/>
    <property type="molecule type" value="Genomic_DNA"/>
</dbReference>
<keyword evidence="2" id="KW-0238">DNA-binding</keyword>
<dbReference type="Gene3D" id="3.90.220.20">
    <property type="entry name" value="DNA methylase specificity domains"/>
    <property type="match status" value="1"/>
</dbReference>
<proteinExistence type="predicted"/>
<accession>A0A445MUS3</accession>
<dbReference type="InterPro" id="IPR044946">
    <property type="entry name" value="Restrct_endonuc_typeI_TRD_sf"/>
</dbReference>
<dbReference type="AlphaFoldDB" id="A0A445MUS3"/>
<evidence type="ECO:0000256" key="1">
    <source>
        <dbReference type="ARBA" id="ARBA00022747"/>
    </source>
</evidence>
<name>A0A445MUS3_9BACT</name>
<reference evidence="3" key="1">
    <citation type="submission" date="2018-01" db="EMBL/GenBank/DDBJ databases">
        <authorList>
            <person name="Regsiter A."/>
            <person name="William W."/>
        </authorList>
    </citation>
    <scope>NUCLEOTIDE SEQUENCE</scope>
    <source>
        <strain evidence="3">TRIP AH-1</strain>
    </source>
</reference>
<evidence type="ECO:0000256" key="2">
    <source>
        <dbReference type="ARBA" id="ARBA00023125"/>
    </source>
</evidence>
<protein>
    <submittedName>
        <fullName evidence="3">Restriction modification system DNA specificity domain</fullName>
    </submittedName>
</protein>
<dbReference type="GO" id="GO:0009307">
    <property type="term" value="P:DNA restriction-modification system"/>
    <property type="evidence" value="ECO:0007669"/>
    <property type="project" value="UniProtKB-KW"/>
</dbReference>
<organism evidence="3">
    <name type="scientific">uncultured Desulfobacterium sp</name>
    <dbReference type="NCBI Taxonomy" id="201089"/>
    <lineage>
        <taxon>Bacteria</taxon>
        <taxon>Pseudomonadati</taxon>
        <taxon>Thermodesulfobacteriota</taxon>
        <taxon>Desulfobacteria</taxon>
        <taxon>Desulfobacterales</taxon>
        <taxon>Desulfobacteriaceae</taxon>
        <taxon>Desulfobacterium</taxon>
        <taxon>environmental samples</taxon>
    </lineage>
</organism>
<gene>
    <name evidence="3" type="ORF">PITCH_A1770001</name>
</gene>
<keyword evidence="1" id="KW-0680">Restriction system</keyword>
<dbReference type="GO" id="GO:0003677">
    <property type="term" value="F:DNA binding"/>
    <property type="evidence" value="ECO:0007669"/>
    <property type="project" value="UniProtKB-KW"/>
</dbReference>
<dbReference type="SUPFAM" id="SSF116734">
    <property type="entry name" value="DNA methylase specificity domain"/>
    <property type="match status" value="1"/>
</dbReference>